<gene>
    <name evidence="6" type="primary">sacB_3</name>
    <name evidence="6" type="ORF">NCTC11978_00009</name>
</gene>
<dbReference type="PANTHER" id="PTHR24045:SF0">
    <property type="entry name" value="N-ACETYLGLUCOSAMINE-1-PHOSPHOTRANSFERASE SUBUNITS ALPHA_BETA"/>
    <property type="match status" value="1"/>
</dbReference>
<evidence type="ECO:0000313" key="7">
    <source>
        <dbReference type="Proteomes" id="UP000254033"/>
    </source>
</evidence>
<name>A0A378IP95_9GAMM</name>
<proteinExistence type="inferred from homology"/>
<organism evidence="6 7">
    <name type="scientific">Legionella feeleii</name>
    <dbReference type="NCBI Taxonomy" id="453"/>
    <lineage>
        <taxon>Bacteria</taxon>
        <taxon>Pseudomonadati</taxon>
        <taxon>Pseudomonadota</taxon>
        <taxon>Gammaproteobacteria</taxon>
        <taxon>Legionellales</taxon>
        <taxon>Legionellaceae</taxon>
        <taxon>Legionella</taxon>
    </lineage>
</organism>
<dbReference type="Proteomes" id="UP000254033">
    <property type="component" value="Unassembled WGS sequence"/>
</dbReference>
<dbReference type="EC" id="2.7.-.-" evidence="6"/>
<evidence type="ECO:0000256" key="3">
    <source>
        <dbReference type="ARBA" id="ARBA00023169"/>
    </source>
</evidence>
<dbReference type="InterPro" id="IPR021520">
    <property type="entry name" value="Stealth_CR2"/>
</dbReference>
<evidence type="ECO:0000256" key="2">
    <source>
        <dbReference type="ARBA" id="ARBA00022679"/>
    </source>
</evidence>
<protein>
    <submittedName>
        <fullName evidence="6">Capsular polysaccharide phosphotransferase SacB</fullName>
        <ecNumber evidence="6">2.7.-.-</ecNumber>
    </submittedName>
</protein>
<dbReference type="GO" id="GO:0016772">
    <property type="term" value="F:transferase activity, transferring phosphorus-containing groups"/>
    <property type="evidence" value="ECO:0007669"/>
    <property type="project" value="InterPro"/>
</dbReference>
<accession>A0A378IP95</accession>
<evidence type="ECO:0000313" key="6">
    <source>
        <dbReference type="EMBL" id="STX36863.1"/>
    </source>
</evidence>
<sequence length="350" mass="40807">MMQFSYSPPTESIDAVITWVDGDDPAYQEKLAYYLSQTTLVHPEATAKTRFCQAGELEYCVTSLFRFAPWLRNIYIVTDNQIPPLLDKLAGTSYENKVHLIDHKVIFSGFEHFLPTFNSLTIETLLWRIPGLSERFLYLNDDFVLVNPVSPTNFFRNNHVVLRGKWRKFRSQKLSHRILDRMRAFRKRPLSNEPEFPKHRLAQENSARLTGHDKDYFYLYHNPHSLHRSTLANYFAVNCSQLTTNLCFRFRAAEQFVMTTLAAHLEIKAKKVVIDNQLHCLQLKLEIESLRNIKQLIRCADRNKNLSFVCVQSLDSAPLAVRDVIFTWLDRRIGSFDYLLAEKQRIAGTV</sequence>
<dbReference type="EMBL" id="UGNY01000001">
    <property type="protein sequence ID" value="STX36863.1"/>
    <property type="molecule type" value="Genomic_DNA"/>
</dbReference>
<feature type="domain" description="Stealth protein CR1 conserved region 1" evidence="5">
    <location>
        <begin position="12"/>
        <end position="37"/>
    </location>
</feature>
<dbReference type="InterPro" id="IPR031358">
    <property type="entry name" value="Stealth_CR1"/>
</dbReference>
<dbReference type="InterPro" id="IPR047141">
    <property type="entry name" value="Stealth"/>
</dbReference>
<evidence type="ECO:0000259" key="4">
    <source>
        <dbReference type="Pfam" id="PF11380"/>
    </source>
</evidence>
<reference evidence="6 7" key="1">
    <citation type="submission" date="2018-06" db="EMBL/GenBank/DDBJ databases">
        <authorList>
            <consortium name="Pathogen Informatics"/>
            <person name="Doyle S."/>
        </authorList>
    </citation>
    <scope>NUCLEOTIDE SEQUENCE [LARGE SCALE GENOMIC DNA]</scope>
    <source>
        <strain evidence="6 7">NCTC11978</strain>
    </source>
</reference>
<keyword evidence="3" id="KW-0270">Exopolysaccharide synthesis</keyword>
<evidence type="ECO:0000256" key="1">
    <source>
        <dbReference type="ARBA" id="ARBA00007583"/>
    </source>
</evidence>
<comment type="similarity">
    <text evidence="1">Belongs to the stealth family.</text>
</comment>
<dbReference type="RefSeq" id="WP_220270649.1">
    <property type="nucleotide sequence ID" value="NZ_UGNY01000001.1"/>
</dbReference>
<keyword evidence="2 6" id="KW-0808">Transferase</keyword>
<dbReference type="Pfam" id="PF11380">
    <property type="entry name" value="Stealth_CR2"/>
    <property type="match status" value="1"/>
</dbReference>
<dbReference type="GO" id="GO:0000271">
    <property type="term" value="P:polysaccharide biosynthetic process"/>
    <property type="evidence" value="ECO:0007669"/>
    <property type="project" value="UniProtKB-KW"/>
</dbReference>
<dbReference type="AlphaFoldDB" id="A0A378IP95"/>
<dbReference type="PANTHER" id="PTHR24045">
    <property type="match status" value="1"/>
</dbReference>
<dbReference type="Pfam" id="PF17101">
    <property type="entry name" value="Stealth_CR1"/>
    <property type="match status" value="1"/>
</dbReference>
<feature type="domain" description="Stealth protein CR2 conserved region 2" evidence="4">
    <location>
        <begin position="50"/>
        <end position="159"/>
    </location>
</feature>
<evidence type="ECO:0000259" key="5">
    <source>
        <dbReference type="Pfam" id="PF17101"/>
    </source>
</evidence>